<gene>
    <name evidence="8" type="ORF">F0865_02980</name>
</gene>
<evidence type="ECO:0000256" key="4">
    <source>
        <dbReference type="ARBA" id="ARBA00022475"/>
    </source>
</evidence>
<evidence type="ECO:0000256" key="7">
    <source>
        <dbReference type="ARBA" id="ARBA00023136"/>
    </source>
</evidence>
<dbReference type="InterPro" id="IPR000522">
    <property type="entry name" value="ABC_transptr_permease_BtuC"/>
</dbReference>
<protein>
    <submittedName>
        <fullName evidence="8">ABC transporter permease</fullName>
    </submittedName>
</protein>
<dbReference type="CDD" id="cd06550">
    <property type="entry name" value="TM_ABC_iron-siderophores_like"/>
    <property type="match status" value="1"/>
</dbReference>
<keyword evidence="5" id="KW-0812">Transmembrane</keyword>
<dbReference type="EMBL" id="AAKEER010000013">
    <property type="protein sequence ID" value="ECR0842078.1"/>
    <property type="molecule type" value="Genomic_DNA"/>
</dbReference>
<evidence type="ECO:0000256" key="6">
    <source>
        <dbReference type="ARBA" id="ARBA00022989"/>
    </source>
</evidence>
<keyword evidence="7" id="KW-0472">Membrane</keyword>
<dbReference type="PANTHER" id="PTHR30472:SF27">
    <property type="entry name" value="PETROBACTIN IMPORT SYSTEM PERMEASE PROTEIN YCLN"/>
    <property type="match status" value="1"/>
</dbReference>
<accession>A0A698TUM2</accession>
<comment type="similarity">
    <text evidence="2">Belongs to the binding-protein-dependent transport system permease family. FecCD subfamily.</text>
</comment>
<dbReference type="AlphaFoldDB" id="A0A698TUM2"/>
<evidence type="ECO:0000256" key="5">
    <source>
        <dbReference type="ARBA" id="ARBA00022692"/>
    </source>
</evidence>
<dbReference type="GO" id="GO:0022857">
    <property type="term" value="F:transmembrane transporter activity"/>
    <property type="evidence" value="ECO:0007669"/>
    <property type="project" value="InterPro"/>
</dbReference>
<reference evidence="8" key="1">
    <citation type="submission" date="2019-09" db="EMBL/GenBank/DDBJ databases">
        <authorList>
            <consortium name="NARMS: The National Antimicrobial Resistance Monitoring System"/>
        </authorList>
    </citation>
    <scope>NUCLEOTIDE SEQUENCE</scope>
    <source>
        <strain evidence="8">FSIS11924124</strain>
    </source>
</reference>
<sequence>MFFKHILSLKVLIALLLFFGMISLFIGVISINVKDILNLNSTQLEIITLTRIPRLIAILLTGMSLSICGLIMQQLTQNKFVSPTTAGTMDCAKFGILISLIFFTGASFFTQAIIASIFALLGSFIFIQILRKIKLKDVIFVPLIGLMFGGIISAITTFFAYALNYIQNIQGWLQGSMANVMQGNYELLYISLPLFILAYFLAHKITIVGMGEDIALNLGISYNGILFLGLVIVSIITSLVIVSVGIIPFLGLIIPNLVALYLGDNLRKNLIYIALCGALFLLVCDIISRLVIFPFEMPLSITTGVLGSLIFIFLLLKKESLCVKKC</sequence>
<keyword evidence="6" id="KW-1133">Transmembrane helix</keyword>
<evidence type="ECO:0000256" key="2">
    <source>
        <dbReference type="ARBA" id="ARBA00007935"/>
    </source>
</evidence>
<organism evidence="8">
    <name type="scientific">Campylobacter jejuni</name>
    <dbReference type="NCBI Taxonomy" id="197"/>
    <lineage>
        <taxon>Bacteria</taxon>
        <taxon>Pseudomonadati</taxon>
        <taxon>Campylobacterota</taxon>
        <taxon>Epsilonproteobacteria</taxon>
        <taxon>Campylobacterales</taxon>
        <taxon>Campylobacteraceae</taxon>
        <taxon>Campylobacter</taxon>
    </lineage>
</organism>
<evidence type="ECO:0000256" key="3">
    <source>
        <dbReference type="ARBA" id="ARBA00022448"/>
    </source>
</evidence>
<dbReference type="GO" id="GO:0005886">
    <property type="term" value="C:plasma membrane"/>
    <property type="evidence" value="ECO:0007669"/>
    <property type="project" value="UniProtKB-SubCell"/>
</dbReference>
<dbReference type="Pfam" id="PF01032">
    <property type="entry name" value="FecCD"/>
    <property type="match status" value="1"/>
</dbReference>
<dbReference type="InterPro" id="IPR037294">
    <property type="entry name" value="ABC_BtuC-like"/>
</dbReference>
<evidence type="ECO:0000256" key="1">
    <source>
        <dbReference type="ARBA" id="ARBA00004651"/>
    </source>
</evidence>
<dbReference type="SUPFAM" id="SSF81345">
    <property type="entry name" value="ABC transporter involved in vitamin B12 uptake, BtuC"/>
    <property type="match status" value="1"/>
</dbReference>
<comment type="caution">
    <text evidence="8">The sequence shown here is derived from an EMBL/GenBank/DDBJ whole genome shotgun (WGS) entry which is preliminary data.</text>
</comment>
<keyword evidence="4" id="KW-1003">Cell membrane</keyword>
<keyword evidence="3" id="KW-0813">Transport</keyword>
<dbReference type="GO" id="GO:0033214">
    <property type="term" value="P:siderophore-iron import into cell"/>
    <property type="evidence" value="ECO:0007669"/>
    <property type="project" value="TreeGrafter"/>
</dbReference>
<proteinExistence type="inferred from homology"/>
<evidence type="ECO:0000313" key="8">
    <source>
        <dbReference type="EMBL" id="ECR0842078.1"/>
    </source>
</evidence>
<comment type="subcellular location">
    <subcellularLocation>
        <location evidence="1">Cell membrane</location>
        <topology evidence="1">Multi-pass membrane protein</topology>
    </subcellularLocation>
</comment>
<dbReference type="PANTHER" id="PTHR30472">
    <property type="entry name" value="FERRIC ENTEROBACTIN TRANSPORT SYSTEM PERMEASE PROTEIN"/>
    <property type="match status" value="1"/>
</dbReference>
<dbReference type="Gene3D" id="1.10.3470.10">
    <property type="entry name" value="ABC transporter involved in vitamin B12 uptake, BtuC"/>
    <property type="match status" value="1"/>
</dbReference>
<name>A0A698TUM2_CAMJU</name>